<keyword evidence="3" id="KW-1185">Reference proteome</keyword>
<dbReference type="CDD" id="cd04301">
    <property type="entry name" value="NAT_SF"/>
    <property type="match status" value="1"/>
</dbReference>
<organism evidence="2 3">
    <name type="scientific">Alteromonas salexigens</name>
    <dbReference type="NCBI Taxonomy" id="2982530"/>
    <lineage>
        <taxon>Bacteria</taxon>
        <taxon>Pseudomonadati</taxon>
        <taxon>Pseudomonadota</taxon>
        <taxon>Gammaproteobacteria</taxon>
        <taxon>Alteromonadales</taxon>
        <taxon>Alteromonadaceae</taxon>
        <taxon>Alteromonas/Salinimonas group</taxon>
        <taxon>Alteromonas</taxon>
    </lineage>
</organism>
<dbReference type="RefSeq" id="WP_262991905.1">
    <property type="nucleotide sequence ID" value="NZ_JAOTJC010000004.1"/>
</dbReference>
<sequence>MITFQPTADEIAAAELTFANMQSYYQRYSVSWDAGQIAAMTAGLNNLDIISDGQRVGVVRLSFEDSVCHLRDLQIKPAFQNTGLGTQTLHAISQLALTANSSELKLKVFQSSPAAALYLRNGFVTERQDDRFFYMVKELSLAEHMDDAESASAR</sequence>
<dbReference type="InterPro" id="IPR016181">
    <property type="entry name" value="Acyl_CoA_acyltransferase"/>
</dbReference>
<accession>A0ABT2VJ20</accession>
<dbReference type="Pfam" id="PF13508">
    <property type="entry name" value="Acetyltransf_7"/>
    <property type="match status" value="1"/>
</dbReference>
<dbReference type="InterPro" id="IPR000182">
    <property type="entry name" value="GNAT_dom"/>
</dbReference>
<protein>
    <submittedName>
        <fullName evidence="2">GNAT family N-acetyltransferase</fullName>
    </submittedName>
</protein>
<reference evidence="3" key="1">
    <citation type="submission" date="2023-07" db="EMBL/GenBank/DDBJ databases">
        <title>Study on multiphase classification of strain Alteromonas salexigens isolated from the Yellow Sea.</title>
        <authorList>
            <person name="Sun L."/>
        </authorList>
    </citation>
    <scope>NUCLEOTIDE SEQUENCE [LARGE SCALE GENOMIC DNA]</scope>
    <source>
        <strain evidence="3">ASW11-19</strain>
    </source>
</reference>
<dbReference type="PROSITE" id="PS51186">
    <property type="entry name" value="GNAT"/>
    <property type="match status" value="1"/>
</dbReference>
<evidence type="ECO:0000259" key="1">
    <source>
        <dbReference type="PROSITE" id="PS51186"/>
    </source>
</evidence>
<name>A0ABT2VJ20_9ALTE</name>
<dbReference type="Proteomes" id="UP001209257">
    <property type="component" value="Unassembled WGS sequence"/>
</dbReference>
<dbReference type="EMBL" id="JAOTJC010000004">
    <property type="protein sequence ID" value="MCU7553203.1"/>
    <property type="molecule type" value="Genomic_DNA"/>
</dbReference>
<dbReference type="SUPFAM" id="SSF55729">
    <property type="entry name" value="Acyl-CoA N-acyltransferases (Nat)"/>
    <property type="match status" value="1"/>
</dbReference>
<evidence type="ECO:0000313" key="2">
    <source>
        <dbReference type="EMBL" id="MCU7553203.1"/>
    </source>
</evidence>
<evidence type="ECO:0000313" key="3">
    <source>
        <dbReference type="Proteomes" id="UP001209257"/>
    </source>
</evidence>
<dbReference type="Gene3D" id="3.40.630.30">
    <property type="match status" value="1"/>
</dbReference>
<proteinExistence type="predicted"/>
<gene>
    <name evidence="2" type="ORF">OCL06_01170</name>
</gene>
<comment type="caution">
    <text evidence="2">The sequence shown here is derived from an EMBL/GenBank/DDBJ whole genome shotgun (WGS) entry which is preliminary data.</text>
</comment>
<feature type="domain" description="N-acetyltransferase" evidence="1">
    <location>
        <begin position="2"/>
        <end position="140"/>
    </location>
</feature>